<evidence type="ECO:0000313" key="2">
    <source>
        <dbReference type="Proteomes" id="UP000185860"/>
    </source>
</evidence>
<dbReference type="EMBL" id="MRCE01000015">
    <property type="protein sequence ID" value="OKH36699.1"/>
    <property type="molecule type" value="Genomic_DNA"/>
</dbReference>
<organism evidence="1 2">
    <name type="scientific">[Phormidium ambiguum] IAM M-71</name>
    <dbReference type="NCBI Taxonomy" id="454136"/>
    <lineage>
        <taxon>Bacteria</taxon>
        <taxon>Bacillati</taxon>
        <taxon>Cyanobacteriota</taxon>
        <taxon>Cyanophyceae</taxon>
        <taxon>Oscillatoriophycideae</taxon>
        <taxon>Aerosakkonematales</taxon>
        <taxon>Aerosakkonemataceae</taxon>
        <taxon>Floridanema</taxon>
    </lineage>
</organism>
<proteinExistence type="predicted"/>
<protein>
    <submittedName>
        <fullName evidence="1">Uncharacterized protein</fullName>
    </submittedName>
</protein>
<accession>A0A1U7II20</accession>
<sequence>MSTIIWEQGSNNPENADNFAIIKQWFANLNSKEISWKQRLIPPNGDVREIEWEAQRFDENFIIFNSNIRGITLYWQKPDAPQERSTTPFKLELDNLKQNLYVYPQSQKDVVIRLTLLEAVYQKFQMLNPQIEVSRLGENYVLILRDEKGKIEAKIALTPEKISQLKQQL</sequence>
<dbReference type="STRING" id="454136.NIES2119_16880"/>
<evidence type="ECO:0000313" key="1">
    <source>
        <dbReference type="EMBL" id="OKH36699.1"/>
    </source>
</evidence>
<reference evidence="1 2" key="1">
    <citation type="submission" date="2016-11" db="EMBL/GenBank/DDBJ databases">
        <title>Draft Genome Sequences of Nine Cyanobacterial Strains from Diverse Habitats.</title>
        <authorList>
            <person name="Zhu T."/>
            <person name="Hou S."/>
            <person name="Lu X."/>
            <person name="Hess W.R."/>
        </authorList>
    </citation>
    <scope>NUCLEOTIDE SEQUENCE [LARGE SCALE GENOMIC DNA]</scope>
    <source>
        <strain evidence="1 2">IAM M-71</strain>
    </source>
</reference>
<comment type="caution">
    <text evidence="1">The sequence shown here is derived from an EMBL/GenBank/DDBJ whole genome shotgun (WGS) entry which is preliminary data.</text>
</comment>
<dbReference type="RefSeq" id="WP_073594664.1">
    <property type="nucleotide sequence ID" value="NZ_MRCE01000015.1"/>
</dbReference>
<gene>
    <name evidence="1" type="ORF">NIES2119_16880</name>
</gene>
<dbReference type="OrthoDB" id="422984at2"/>
<dbReference type="AlphaFoldDB" id="A0A1U7II20"/>
<name>A0A1U7II20_9CYAN</name>
<dbReference type="Proteomes" id="UP000185860">
    <property type="component" value="Unassembled WGS sequence"/>
</dbReference>